<dbReference type="RefSeq" id="WP_243733950.1">
    <property type="nucleotide sequence ID" value="NZ_SNXX01000008.1"/>
</dbReference>
<gene>
    <name evidence="2" type="ORF">C7957_10849</name>
</gene>
<organism evidence="2 3">
    <name type="scientific">Halanaerobium saccharolyticum</name>
    <dbReference type="NCBI Taxonomy" id="43595"/>
    <lineage>
        <taxon>Bacteria</taxon>
        <taxon>Bacillati</taxon>
        <taxon>Bacillota</taxon>
        <taxon>Clostridia</taxon>
        <taxon>Halanaerobiales</taxon>
        <taxon>Halanaerobiaceae</taxon>
        <taxon>Halanaerobium</taxon>
    </lineage>
</organism>
<dbReference type="Gene3D" id="2.50.20.10">
    <property type="entry name" value="Lipoprotein localisation LolA/LolB/LppX"/>
    <property type="match status" value="1"/>
</dbReference>
<dbReference type="PANTHER" id="PTHR37507:SF2">
    <property type="entry name" value="SPORULATION PROTEIN YDCC"/>
    <property type="match status" value="1"/>
</dbReference>
<evidence type="ECO:0000313" key="2">
    <source>
        <dbReference type="EMBL" id="TDP95964.1"/>
    </source>
</evidence>
<dbReference type="PANTHER" id="PTHR37507">
    <property type="entry name" value="SPORULATION PROTEIN YDCC"/>
    <property type="match status" value="1"/>
</dbReference>
<dbReference type="EMBL" id="SNXX01000008">
    <property type="protein sequence ID" value="TDP95964.1"/>
    <property type="molecule type" value="Genomic_DNA"/>
</dbReference>
<dbReference type="InterPro" id="IPR033399">
    <property type="entry name" value="TP_0789-like"/>
</dbReference>
<reference evidence="2 3" key="1">
    <citation type="submission" date="2019-03" db="EMBL/GenBank/DDBJ databases">
        <title>Subsurface microbial communities from deep shales in Ohio and West Virginia, USA.</title>
        <authorList>
            <person name="Wrighton K."/>
        </authorList>
    </citation>
    <scope>NUCLEOTIDE SEQUENCE [LARGE SCALE GENOMIC DNA]</scope>
    <source>
        <strain evidence="2 3">MSL 7</strain>
    </source>
</reference>
<protein>
    <submittedName>
        <fullName evidence="2">MucB/RseB-like sigma(E) regulatory protein</fullName>
    </submittedName>
</protein>
<name>A0A4R6S966_9FIRM</name>
<comment type="caution">
    <text evidence="2">The sequence shown here is derived from an EMBL/GenBank/DDBJ whole genome shotgun (WGS) entry which is preliminary data.</text>
</comment>
<accession>A0A4R6S966</accession>
<dbReference type="Proteomes" id="UP000295176">
    <property type="component" value="Unassembled WGS sequence"/>
</dbReference>
<dbReference type="CDD" id="cd16329">
    <property type="entry name" value="LolA_like"/>
    <property type="match status" value="1"/>
</dbReference>
<feature type="domain" description="Uncharacterized protein TP-0789" evidence="1">
    <location>
        <begin position="106"/>
        <end position="285"/>
    </location>
</feature>
<evidence type="ECO:0000313" key="3">
    <source>
        <dbReference type="Proteomes" id="UP000295176"/>
    </source>
</evidence>
<dbReference type="InterPro" id="IPR052944">
    <property type="entry name" value="Sporulation_related"/>
</dbReference>
<dbReference type="Pfam" id="PF17131">
    <property type="entry name" value="LolA_like"/>
    <property type="match status" value="1"/>
</dbReference>
<evidence type="ECO:0000259" key="1">
    <source>
        <dbReference type="Pfam" id="PF17131"/>
    </source>
</evidence>
<dbReference type="AlphaFoldDB" id="A0A4R6S966"/>
<sequence>MKAENRIVFENINLSKIKVERGQNTMADLKKLSKNNKMIIGRFSLLLIGILFLTTFSAAAQDLTADEIINRRDENEYVITAYSEAEMIIKNSGRTQTKTMRSWQDQEHALAEFTNPRDRGTKFLKRGDDLWMFFPQAEDLVKISGHMLEQGMMGSDFSYQDMLESDKLTVLYDFEIIGEEEYEGRPTYKLEGVKVPGKEVSYYRRVVWIDKERFVGLKEDLYAESGRLLKEARVLEVEEIDGRWYPVHMVMENKLRRDTSTEFIVNEIEFNPELPENIFTLERLR</sequence>
<proteinExistence type="predicted"/>